<dbReference type="SUPFAM" id="SSF54001">
    <property type="entry name" value="Cysteine proteinases"/>
    <property type="match status" value="1"/>
</dbReference>
<reference evidence="1" key="1">
    <citation type="journal article" date="2014" name="Front. Microbiol.">
        <title>High frequency of phylogenetically diverse reductive dehalogenase-homologous genes in deep subseafloor sedimentary metagenomes.</title>
        <authorList>
            <person name="Kawai M."/>
            <person name="Futagami T."/>
            <person name="Toyoda A."/>
            <person name="Takaki Y."/>
            <person name="Nishi S."/>
            <person name="Hori S."/>
            <person name="Arai W."/>
            <person name="Tsubouchi T."/>
            <person name="Morono Y."/>
            <person name="Uchiyama I."/>
            <person name="Ito T."/>
            <person name="Fujiyama A."/>
            <person name="Inagaki F."/>
            <person name="Takami H."/>
        </authorList>
    </citation>
    <scope>NUCLEOTIDE SEQUENCE</scope>
    <source>
        <strain evidence="1">Expedition CK06-06</strain>
    </source>
</reference>
<protein>
    <recommendedName>
        <fullName evidence="2">Transglutaminase-like domain-containing protein</fullName>
    </recommendedName>
</protein>
<accession>X1RPF6</accession>
<evidence type="ECO:0008006" key="2">
    <source>
        <dbReference type="Google" id="ProtNLM"/>
    </source>
</evidence>
<dbReference type="InterPro" id="IPR038765">
    <property type="entry name" value="Papain-like_cys_pep_sf"/>
</dbReference>
<name>X1RPF6_9ZZZZ</name>
<gene>
    <name evidence="1" type="ORF">S12H4_09031</name>
</gene>
<sequence length="251" mass="28531">SFGQHGWNEIYMGKVGWIPVDATASEIDYVDSGHIRIGIYQSPVTALNPQKMEILDYRVGSGQLIETEQELLEKYGAYVGEYVHPANNDVFNVFIQDGSLTVEIPGKVVLALNDPDEEALWYSKLSDRLYFIFKKDDSGEITEMELHELIPLPKKSVPGEIDENVPEEFRPYLGNYYLAALQAEFTVRYKDGSLAVDDPFAKITIGLQAPDEKGGWRDEFNKNTIFFDWDEQGNVKSMIIDSIDKFRRAES</sequence>
<feature type="non-terminal residue" evidence="1">
    <location>
        <position position="1"/>
    </location>
</feature>
<evidence type="ECO:0000313" key="1">
    <source>
        <dbReference type="EMBL" id="GAI68876.1"/>
    </source>
</evidence>
<dbReference type="EMBL" id="BARW01003590">
    <property type="protein sequence ID" value="GAI68876.1"/>
    <property type="molecule type" value="Genomic_DNA"/>
</dbReference>
<comment type="caution">
    <text evidence="1">The sequence shown here is derived from an EMBL/GenBank/DDBJ whole genome shotgun (WGS) entry which is preliminary data.</text>
</comment>
<dbReference type="AlphaFoldDB" id="X1RPF6"/>
<proteinExistence type="predicted"/>
<organism evidence="1">
    <name type="scientific">marine sediment metagenome</name>
    <dbReference type="NCBI Taxonomy" id="412755"/>
    <lineage>
        <taxon>unclassified sequences</taxon>
        <taxon>metagenomes</taxon>
        <taxon>ecological metagenomes</taxon>
    </lineage>
</organism>